<evidence type="ECO:0000313" key="2">
    <source>
        <dbReference type="EMBL" id="KFB47635.1"/>
    </source>
</evidence>
<feature type="compositionally biased region" description="Polar residues" evidence="1">
    <location>
        <begin position="27"/>
        <end position="39"/>
    </location>
</feature>
<keyword evidence="2" id="KW-0808">Transferase</keyword>
<feature type="compositionally biased region" description="Basic and acidic residues" evidence="1">
    <location>
        <begin position="40"/>
        <end position="50"/>
    </location>
</feature>
<evidence type="ECO:0000313" key="4">
    <source>
        <dbReference type="Proteomes" id="UP000030765"/>
    </source>
</evidence>
<dbReference type="VEuPathDB" id="VectorBase:ASIC015676"/>
<dbReference type="EnsemblMetazoa" id="ASIC015676-RA">
    <property type="protein sequence ID" value="ASIC015676-PA"/>
    <property type="gene ID" value="ASIC015676"/>
</dbReference>
<dbReference type="AlphaFoldDB" id="A0A084WBP1"/>
<dbReference type="Proteomes" id="UP000030765">
    <property type="component" value="Unassembled WGS sequence"/>
</dbReference>
<proteinExistence type="predicted"/>
<dbReference type="EMBL" id="KE525332">
    <property type="protein sequence ID" value="KFB47635.1"/>
    <property type="molecule type" value="Genomic_DNA"/>
</dbReference>
<dbReference type="GO" id="GO:0008483">
    <property type="term" value="F:transaminase activity"/>
    <property type="evidence" value="ECO:0007669"/>
    <property type="project" value="UniProtKB-KW"/>
</dbReference>
<keyword evidence="4" id="KW-1185">Reference proteome</keyword>
<dbReference type="EMBL" id="ATLV01022407">
    <property type="status" value="NOT_ANNOTATED_CDS"/>
    <property type="molecule type" value="Genomic_DNA"/>
</dbReference>
<accession>A0A084WBP1</accession>
<evidence type="ECO:0000313" key="3">
    <source>
        <dbReference type="EnsemblMetazoa" id="ASIC015676-PA"/>
    </source>
</evidence>
<name>A0A084WBP1_ANOSI</name>
<evidence type="ECO:0000256" key="1">
    <source>
        <dbReference type="SAM" id="MobiDB-lite"/>
    </source>
</evidence>
<reference evidence="3" key="2">
    <citation type="submission" date="2020-05" db="UniProtKB">
        <authorList>
            <consortium name="EnsemblMetazoa"/>
        </authorList>
    </citation>
    <scope>IDENTIFICATION</scope>
</reference>
<organism evidence="2">
    <name type="scientific">Anopheles sinensis</name>
    <name type="common">Mosquito</name>
    <dbReference type="NCBI Taxonomy" id="74873"/>
    <lineage>
        <taxon>Eukaryota</taxon>
        <taxon>Metazoa</taxon>
        <taxon>Ecdysozoa</taxon>
        <taxon>Arthropoda</taxon>
        <taxon>Hexapoda</taxon>
        <taxon>Insecta</taxon>
        <taxon>Pterygota</taxon>
        <taxon>Neoptera</taxon>
        <taxon>Endopterygota</taxon>
        <taxon>Diptera</taxon>
        <taxon>Nematocera</taxon>
        <taxon>Culicoidea</taxon>
        <taxon>Culicidae</taxon>
        <taxon>Anophelinae</taxon>
        <taxon>Anopheles</taxon>
    </lineage>
</organism>
<gene>
    <name evidence="2" type="ORF">ZHAS_00015676</name>
</gene>
<feature type="region of interest" description="Disordered" evidence="1">
    <location>
        <begin position="25"/>
        <end position="51"/>
    </location>
</feature>
<protein>
    <submittedName>
        <fullName evidence="2 3">Transcriptional regulator, GntR family domain / Aspartate aminotransferase</fullName>
    </submittedName>
</protein>
<reference evidence="2 4" key="1">
    <citation type="journal article" date="2014" name="BMC Genomics">
        <title>Genome sequence of Anopheles sinensis provides insight into genetics basis of mosquito competence for malaria parasites.</title>
        <authorList>
            <person name="Zhou D."/>
            <person name="Zhang D."/>
            <person name="Ding G."/>
            <person name="Shi L."/>
            <person name="Hou Q."/>
            <person name="Ye Y."/>
            <person name="Xu Y."/>
            <person name="Zhou H."/>
            <person name="Xiong C."/>
            <person name="Li S."/>
            <person name="Yu J."/>
            <person name="Hong S."/>
            <person name="Yu X."/>
            <person name="Zou P."/>
            <person name="Chen C."/>
            <person name="Chang X."/>
            <person name="Wang W."/>
            <person name="Lv Y."/>
            <person name="Sun Y."/>
            <person name="Ma L."/>
            <person name="Shen B."/>
            <person name="Zhu C."/>
        </authorList>
    </citation>
    <scope>NUCLEOTIDE SEQUENCE [LARGE SCALE GENOMIC DNA]</scope>
</reference>
<sequence>MGYQISFVGFPFDILAIPCGKLPVEAGSSSRDGTSSHNRLPNERTLEQPKRLNRLRLASRLQLEHGFAGSRAHSSATACGLVCEGFRLPRKGTGTERK</sequence>
<keyword evidence="2" id="KW-0032">Aminotransferase</keyword>